<evidence type="ECO:0000313" key="1">
    <source>
        <dbReference type="EMBL" id="VDK76421.1"/>
    </source>
</evidence>
<keyword evidence="2" id="KW-1185">Reference proteome</keyword>
<protein>
    <submittedName>
        <fullName evidence="3">BPI2 domain-containing protein</fullName>
    </submittedName>
</protein>
<dbReference type="WBParaSite" id="ASIM_0002100001-mRNA-1">
    <property type="protein sequence ID" value="ASIM_0002100001-mRNA-1"/>
    <property type="gene ID" value="ASIM_0002100001"/>
</dbReference>
<sequence length="173" mass="19166">MWLAKVKLGDKSTETFGDGGWLMYNGRQVRIALNSRSTPLEISDTSIGEIKGKNNSIGIKLIGGLIRIAVTPHYESKLDMNTNLQITLFGGNILRNASDEFVIRDFTMLANGLPASEARGEVLDNTMNIIGRMIKDGYEAVANPLPDDEKNALDNDIRNYNKLFLGIPLHRCQ</sequence>
<dbReference type="EMBL" id="UYRR01039425">
    <property type="protein sequence ID" value="VDK76421.1"/>
    <property type="molecule type" value="Genomic_DNA"/>
</dbReference>
<reference evidence="3" key="1">
    <citation type="submission" date="2017-02" db="UniProtKB">
        <authorList>
            <consortium name="WormBaseParasite"/>
        </authorList>
    </citation>
    <scope>IDENTIFICATION</scope>
</reference>
<gene>
    <name evidence="1" type="ORF">ASIM_LOCUS20376</name>
</gene>
<evidence type="ECO:0000313" key="2">
    <source>
        <dbReference type="Proteomes" id="UP000267096"/>
    </source>
</evidence>
<dbReference type="Proteomes" id="UP000267096">
    <property type="component" value="Unassembled WGS sequence"/>
</dbReference>
<evidence type="ECO:0000313" key="3">
    <source>
        <dbReference type="WBParaSite" id="ASIM_0002100001-mRNA-1"/>
    </source>
</evidence>
<accession>A0A0M3KJ28</accession>
<proteinExistence type="predicted"/>
<name>A0A0M3KJ28_ANISI</name>
<dbReference type="AlphaFoldDB" id="A0A0M3KJ28"/>
<organism evidence="3">
    <name type="scientific">Anisakis simplex</name>
    <name type="common">Herring worm</name>
    <dbReference type="NCBI Taxonomy" id="6269"/>
    <lineage>
        <taxon>Eukaryota</taxon>
        <taxon>Metazoa</taxon>
        <taxon>Ecdysozoa</taxon>
        <taxon>Nematoda</taxon>
        <taxon>Chromadorea</taxon>
        <taxon>Rhabditida</taxon>
        <taxon>Spirurina</taxon>
        <taxon>Ascaridomorpha</taxon>
        <taxon>Ascaridoidea</taxon>
        <taxon>Anisakidae</taxon>
        <taxon>Anisakis</taxon>
        <taxon>Anisakis simplex complex</taxon>
    </lineage>
</organism>
<reference evidence="1 2" key="2">
    <citation type="submission" date="2018-11" db="EMBL/GenBank/DDBJ databases">
        <authorList>
            <consortium name="Pathogen Informatics"/>
        </authorList>
    </citation>
    <scope>NUCLEOTIDE SEQUENCE [LARGE SCALE GENOMIC DNA]</scope>
</reference>